<organism evidence="2">
    <name type="scientific">candidate division WOR-3 bacterium</name>
    <dbReference type="NCBI Taxonomy" id="2052148"/>
    <lineage>
        <taxon>Bacteria</taxon>
        <taxon>Bacteria division WOR-3</taxon>
    </lineage>
</organism>
<sequence length="195" mass="22333">MGSRIGELLLKSGLINEEQLERALKIQQGSHRRLGEILIELGYISPPDLVWILSEQASIPFIEIHPEVLDSGLINSFPEKLLYDNCVLPLYESNDKIYIAIGDPTNQIAIEELKNYTKKEVMVSGADPNKINELLDKYYLAKETEEIFNQFKEKVTITIYDDKALIETTGRDGKPVLKQARVEIIIKLEQFREKE</sequence>
<accession>A0A7C4TG78</accession>
<dbReference type="PANTHER" id="PTHR30258">
    <property type="entry name" value="TYPE II SECRETION SYSTEM PROTEIN GSPE-RELATED"/>
    <property type="match status" value="1"/>
</dbReference>
<proteinExistence type="predicted"/>
<feature type="domain" description="Type II secretion system protein GspE N-terminal" evidence="1">
    <location>
        <begin position="58"/>
        <end position="143"/>
    </location>
</feature>
<dbReference type="Pfam" id="PF05157">
    <property type="entry name" value="MshEN"/>
    <property type="match status" value="1"/>
</dbReference>
<evidence type="ECO:0000259" key="1">
    <source>
        <dbReference type="Pfam" id="PF05157"/>
    </source>
</evidence>
<dbReference type="PANTHER" id="PTHR30258:SF1">
    <property type="entry name" value="PROTEIN TRANSPORT PROTEIN HOFB HOMOLOG"/>
    <property type="match status" value="1"/>
</dbReference>
<dbReference type="Gene3D" id="3.30.300.160">
    <property type="entry name" value="Type II secretion system, protein E, N-terminal domain"/>
    <property type="match status" value="1"/>
</dbReference>
<protein>
    <recommendedName>
        <fullName evidence="1">Type II secretion system protein GspE N-terminal domain-containing protein</fullName>
    </recommendedName>
</protein>
<dbReference type="InterPro" id="IPR037257">
    <property type="entry name" value="T2SS_E_N_sf"/>
</dbReference>
<evidence type="ECO:0000313" key="2">
    <source>
        <dbReference type="EMBL" id="HGV97225.1"/>
    </source>
</evidence>
<comment type="caution">
    <text evidence="2">The sequence shown here is derived from an EMBL/GenBank/DDBJ whole genome shotgun (WGS) entry which is preliminary data.</text>
</comment>
<dbReference type="AlphaFoldDB" id="A0A7C4TG78"/>
<dbReference type="EMBL" id="DTGZ01000052">
    <property type="protein sequence ID" value="HGV97225.1"/>
    <property type="molecule type" value="Genomic_DNA"/>
</dbReference>
<reference evidence="2" key="1">
    <citation type="journal article" date="2020" name="mSystems">
        <title>Genome- and Community-Level Interaction Insights into Carbon Utilization and Element Cycling Functions of Hydrothermarchaeota in Hydrothermal Sediment.</title>
        <authorList>
            <person name="Zhou Z."/>
            <person name="Liu Y."/>
            <person name="Xu W."/>
            <person name="Pan J."/>
            <person name="Luo Z.H."/>
            <person name="Li M."/>
        </authorList>
    </citation>
    <scope>NUCLEOTIDE SEQUENCE [LARGE SCALE GENOMIC DNA]</scope>
    <source>
        <strain evidence="2">SpSt-774</strain>
    </source>
</reference>
<gene>
    <name evidence="2" type="ORF">ENV60_02885</name>
</gene>
<name>A0A7C4TG78_UNCW3</name>
<dbReference type="GO" id="GO:0016887">
    <property type="term" value="F:ATP hydrolysis activity"/>
    <property type="evidence" value="ECO:0007669"/>
    <property type="project" value="TreeGrafter"/>
</dbReference>
<dbReference type="GO" id="GO:0005886">
    <property type="term" value="C:plasma membrane"/>
    <property type="evidence" value="ECO:0007669"/>
    <property type="project" value="TreeGrafter"/>
</dbReference>
<dbReference type="InterPro" id="IPR007831">
    <property type="entry name" value="T2SS_GspE_N"/>
</dbReference>
<dbReference type="SUPFAM" id="SSF160246">
    <property type="entry name" value="EspE N-terminal domain-like"/>
    <property type="match status" value="1"/>
</dbReference>
<dbReference type="Gene3D" id="1.10.40.70">
    <property type="match status" value="1"/>
</dbReference>